<dbReference type="AlphaFoldDB" id="A0A072VK38"/>
<dbReference type="EMBL" id="CM001217">
    <property type="protein sequence ID" value="KEH41798.1"/>
    <property type="molecule type" value="Genomic_DNA"/>
</dbReference>
<evidence type="ECO:0000313" key="5">
    <source>
        <dbReference type="Proteomes" id="UP000002051"/>
    </source>
</evidence>
<reference evidence="4" key="3">
    <citation type="submission" date="2015-04" db="UniProtKB">
        <authorList>
            <consortium name="EnsemblPlants"/>
        </authorList>
    </citation>
    <scope>IDENTIFICATION</scope>
    <source>
        <strain evidence="4">cv. Jemalong A17</strain>
    </source>
</reference>
<dbReference type="EMBL" id="PSQE01000001">
    <property type="protein sequence ID" value="RHN79353.1"/>
    <property type="molecule type" value="Genomic_DNA"/>
</dbReference>
<feature type="region of interest" description="Disordered" evidence="1">
    <location>
        <begin position="1"/>
        <end position="30"/>
    </location>
</feature>
<protein>
    <submittedName>
        <fullName evidence="2">Ribosomal RNA processing brix domain protein</fullName>
    </submittedName>
</protein>
<name>A0A072VK38_MEDTR</name>
<dbReference type="HOGENOM" id="CLU_2999445_0_0_1"/>
<feature type="compositionally biased region" description="Basic residues" evidence="1">
    <location>
        <begin position="14"/>
        <end position="27"/>
    </location>
</feature>
<gene>
    <name evidence="2" type="ordered locus">MTR_1g054855</name>
    <name evidence="3" type="ORF">MtrunA17_Chr1g0176411</name>
</gene>
<evidence type="ECO:0000313" key="3">
    <source>
        <dbReference type="EMBL" id="RHN79353.1"/>
    </source>
</evidence>
<sequence>MIKKKGKRSEIHAKLKRQKKLEKHAKSKARDVAVKSAIEIGEELPEKKLPKMIEDTS</sequence>
<reference evidence="3" key="5">
    <citation type="journal article" date="2018" name="Nat. Plants">
        <title>Whole-genome landscape of Medicago truncatula symbiotic genes.</title>
        <authorList>
            <person name="Pecrix Y."/>
            <person name="Gamas P."/>
            <person name="Carrere S."/>
        </authorList>
    </citation>
    <scope>NUCLEOTIDE SEQUENCE</scope>
    <source>
        <tissue evidence="3">Leaves</tissue>
    </source>
</reference>
<evidence type="ECO:0000313" key="4">
    <source>
        <dbReference type="EnsemblPlants" id="KEH41798"/>
    </source>
</evidence>
<reference evidence="2 5" key="2">
    <citation type="journal article" date="2014" name="BMC Genomics">
        <title>An improved genome release (version Mt4.0) for the model legume Medicago truncatula.</title>
        <authorList>
            <person name="Tang H."/>
            <person name="Krishnakumar V."/>
            <person name="Bidwell S."/>
            <person name="Rosen B."/>
            <person name="Chan A."/>
            <person name="Zhou S."/>
            <person name="Gentzbittel L."/>
            <person name="Childs K.L."/>
            <person name="Yandell M."/>
            <person name="Gundlach H."/>
            <person name="Mayer K.F."/>
            <person name="Schwartz D.C."/>
            <person name="Town C.D."/>
        </authorList>
    </citation>
    <scope>GENOME REANNOTATION</scope>
    <source>
        <strain evidence="2">A17</strain>
        <strain evidence="4 5">cv. Jemalong A17</strain>
    </source>
</reference>
<reference evidence="6" key="4">
    <citation type="journal article" date="2018" name="Nat. Plants">
        <title>Whole-genome landscape of Medicago truncatula symbiotic genes.</title>
        <authorList>
            <person name="Pecrix Y."/>
            <person name="Staton S.E."/>
            <person name="Sallet E."/>
            <person name="Lelandais-Briere C."/>
            <person name="Moreau S."/>
            <person name="Carrere S."/>
            <person name="Blein T."/>
            <person name="Jardinaud M.F."/>
            <person name="Latrasse D."/>
            <person name="Zouine M."/>
            <person name="Zahm M."/>
            <person name="Kreplak J."/>
            <person name="Mayjonade B."/>
            <person name="Satge C."/>
            <person name="Perez M."/>
            <person name="Cauet S."/>
            <person name="Marande W."/>
            <person name="Chantry-Darmon C."/>
            <person name="Lopez-Roques C."/>
            <person name="Bouchez O."/>
            <person name="Berard A."/>
            <person name="Debelle F."/>
            <person name="Munos S."/>
            <person name="Bendahmane A."/>
            <person name="Berges H."/>
            <person name="Niebel A."/>
            <person name="Buitink J."/>
            <person name="Frugier F."/>
            <person name="Benhamed M."/>
            <person name="Crespi M."/>
            <person name="Gouzy J."/>
            <person name="Gamas P."/>
        </authorList>
    </citation>
    <scope>NUCLEOTIDE SEQUENCE [LARGE SCALE GENOMIC DNA]</scope>
    <source>
        <strain evidence="6">cv. Jemalong A17</strain>
    </source>
</reference>
<reference evidence="2 5" key="1">
    <citation type="journal article" date="2011" name="Nature">
        <title>The Medicago genome provides insight into the evolution of rhizobial symbioses.</title>
        <authorList>
            <person name="Young N.D."/>
            <person name="Debelle F."/>
            <person name="Oldroyd G.E."/>
            <person name="Geurts R."/>
            <person name="Cannon S.B."/>
            <person name="Udvardi M.K."/>
            <person name="Benedito V.A."/>
            <person name="Mayer K.F."/>
            <person name="Gouzy J."/>
            <person name="Schoof H."/>
            <person name="Van de Peer Y."/>
            <person name="Proost S."/>
            <person name="Cook D.R."/>
            <person name="Meyers B.C."/>
            <person name="Spannagl M."/>
            <person name="Cheung F."/>
            <person name="De Mita S."/>
            <person name="Krishnakumar V."/>
            <person name="Gundlach H."/>
            <person name="Zhou S."/>
            <person name="Mudge J."/>
            <person name="Bharti A.K."/>
            <person name="Murray J.D."/>
            <person name="Naoumkina M.A."/>
            <person name="Rosen B."/>
            <person name="Silverstein K.A."/>
            <person name="Tang H."/>
            <person name="Rombauts S."/>
            <person name="Zhao P.X."/>
            <person name="Zhou P."/>
            <person name="Barbe V."/>
            <person name="Bardou P."/>
            <person name="Bechner M."/>
            <person name="Bellec A."/>
            <person name="Berger A."/>
            <person name="Berges H."/>
            <person name="Bidwell S."/>
            <person name="Bisseling T."/>
            <person name="Choisne N."/>
            <person name="Couloux A."/>
            <person name="Denny R."/>
            <person name="Deshpande S."/>
            <person name="Dai X."/>
            <person name="Doyle J.J."/>
            <person name="Dudez A.M."/>
            <person name="Farmer A.D."/>
            <person name="Fouteau S."/>
            <person name="Franken C."/>
            <person name="Gibelin C."/>
            <person name="Gish J."/>
            <person name="Goldstein S."/>
            <person name="Gonzalez A.J."/>
            <person name="Green P.J."/>
            <person name="Hallab A."/>
            <person name="Hartog M."/>
            <person name="Hua A."/>
            <person name="Humphray S.J."/>
            <person name="Jeong D.H."/>
            <person name="Jing Y."/>
            <person name="Jocker A."/>
            <person name="Kenton S.M."/>
            <person name="Kim D.J."/>
            <person name="Klee K."/>
            <person name="Lai H."/>
            <person name="Lang C."/>
            <person name="Lin S."/>
            <person name="Macmil S.L."/>
            <person name="Magdelenat G."/>
            <person name="Matthews L."/>
            <person name="McCorrison J."/>
            <person name="Monaghan E.L."/>
            <person name="Mun J.H."/>
            <person name="Najar F.Z."/>
            <person name="Nicholson C."/>
            <person name="Noirot C."/>
            <person name="O'Bleness M."/>
            <person name="Paule C.R."/>
            <person name="Poulain J."/>
            <person name="Prion F."/>
            <person name="Qin B."/>
            <person name="Qu C."/>
            <person name="Retzel E.F."/>
            <person name="Riddle C."/>
            <person name="Sallet E."/>
            <person name="Samain S."/>
            <person name="Samson N."/>
            <person name="Sanders I."/>
            <person name="Saurat O."/>
            <person name="Scarpelli C."/>
            <person name="Schiex T."/>
            <person name="Segurens B."/>
            <person name="Severin A.J."/>
            <person name="Sherrier D.J."/>
            <person name="Shi R."/>
            <person name="Sims S."/>
            <person name="Singer S.R."/>
            <person name="Sinharoy S."/>
            <person name="Sterck L."/>
            <person name="Viollet A."/>
            <person name="Wang B.B."/>
            <person name="Wang K."/>
            <person name="Wang M."/>
            <person name="Wang X."/>
            <person name="Warfsmann J."/>
            <person name="Weissenbach J."/>
            <person name="White D.D."/>
            <person name="White J.D."/>
            <person name="Wiley G.B."/>
            <person name="Wincker P."/>
            <person name="Xing Y."/>
            <person name="Yang L."/>
            <person name="Yao Z."/>
            <person name="Ying F."/>
            <person name="Zhai J."/>
            <person name="Zhou L."/>
            <person name="Zuber A."/>
            <person name="Denarie J."/>
            <person name="Dixon R.A."/>
            <person name="May G.D."/>
            <person name="Schwartz D.C."/>
            <person name="Rogers J."/>
            <person name="Quetier F."/>
            <person name="Town C.D."/>
            <person name="Roe B.A."/>
        </authorList>
    </citation>
    <scope>NUCLEOTIDE SEQUENCE [LARGE SCALE GENOMIC DNA]</scope>
    <source>
        <strain evidence="2">A17</strain>
        <strain evidence="4 5">cv. Jemalong A17</strain>
    </source>
</reference>
<dbReference type="Gramene" id="rna3132">
    <property type="protein sequence ID" value="RHN79353.1"/>
    <property type="gene ID" value="gene3132"/>
</dbReference>
<evidence type="ECO:0000313" key="2">
    <source>
        <dbReference type="EMBL" id="KEH41798.1"/>
    </source>
</evidence>
<evidence type="ECO:0000313" key="6">
    <source>
        <dbReference type="Proteomes" id="UP000265566"/>
    </source>
</evidence>
<dbReference type="EnsemblPlants" id="KEH41798">
    <property type="protein sequence ID" value="KEH41798"/>
    <property type="gene ID" value="MTR_1g054855"/>
</dbReference>
<organism evidence="2 5">
    <name type="scientific">Medicago truncatula</name>
    <name type="common">Barrel medic</name>
    <name type="synonym">Medicago tribuloides</name>
    <dbReference type="NCBI Taxonomy" id="3880"/>
    <lineage>
        <taxon>Eukaryota</taxon>
        <taxon>Viridiplantae</taxon>
        <taxon>Streptophyta</taxon>
        <taxon>Embryophyta</taxon>
        <taxon>Tracheophyta</taxon>
        <taxon>Spermatophyta</taxon>
        <taxon>Magnoliopsida</taxon>
        <taxon>eudicotyledons</taxon>
        <taxon>Gunneridae</taxon>
        <taxon>Pentapetalae</taxon>
        <taxon>rosids</taxon>
        <taxon>fabids</taxon>
        <taxon>Fabales</taxon>
        <taxon>Fabaceae</taxon>
        <taxon>Papilionoideae</taxon>
        <taxon>50 kb inversion clade</taxon>
        <taxon>NPAAA clade</taxon>
        <taxon>Hologalegina</taxon>
        <taxon>IRL clade</taxon>
        <taxon>Trifolieae</taxon>
        <taxon>Medicago</taxon>
    </lineage>
</organism>
<dbReference type="Proteomes" id="UP000002051">
    <property type="component" value="Unassembled WGS sequence"/>
</dbReference>
<keyword evidence="5" id="KW-1185">Reference proteome</keyword>
<proteinExistence type="predicted"/>
<evidence type="ECO:0000256" key="1">
    <source>
        <dbReference type="SAM" id="MobiDB-lite"/>
    </source>
</evidence>
<dbReference type="Proteomes" id="UP000265566">
    <property type="component" value="Chromosome 1"/>
</dbReference>
<accession>A0A072VK38</accession>
<dbReference type="STRING" id="3880.A0A072VK38"/>